<keyword evidence="1" id="KW-0812">Transmembrane</keyword>
<sequence length="431" mass="45707">MKYIKKSLMNFLIISLSIILIVLVVLYLNKYFVNNNLSSYHPYKEGYGTLPPNWTLPPKSTLNPSINPFPLYRNATYISSNPFTIISTGIPSNAYNTLGYDMPILMSDNVTYMIRFRIGQFNVVPNKTIYVKQIFLVGTGGPGANFFLNSKSDTDTDPTSNLKQNPDFSKMGGGGQITVYKTPFTATTSYKFNIIVVGPWQYGQPNPGNTTLKVLNGSTTVTEMTALPNYRIYNSQMSNIMNGNEPYYADPNLKNTYTNLYYGSPNMNIMYKVVGGAGGSGGSFSCAKNQSSSSGSGVIDTNDGGKSAFNYNNFSHYNNSNIDGYDNTQNGQASQTGGGAGCPIIRSYIGTGPLPSGLNGTTGYGGDGGFGGGFGGKPGGKYSSCASGGGGGGYYGGGGGKVMNRADNGLTDNYVTPGGGGAGCAMIFFTL</sequence>
<dbReference type="EMBL" id="MN740044">
    <property type="protein sequence ID" value="QHT85762.1"/>
    <property type="molecule type" value="Genomic_DNA"/>
</dbReference>
<reference evidence="2" key="1">
    <citation type="journal article" date="2020" name="Nature">
        <title>Giant virus diversity and host interactions through global metagenomics.</title>
        <authorList>
            <person name="Schulz F."/>
            <person name="Roux S."/>
            <person name="Paez-Espino D."/>
            <person name="Jungbluth S."/>
            <person name="Walsh D.A."/>
            <person name="Denef V.J."/>
            <person name="McMahon K.D."/>
            <person name="Konstantinidis K.T."/>
            <person name="Eloe-Fadrosh E.A."/>
            <person name="Kyrpides N.C."/>
            <person name="Woyke T."/>
        </authorList>
    </citation>
    <scope>NUCLEOTIDE SEQUENCE</scope>
    <source>
        <strain evidence="2">GVMAG-M-3300023184-182</strain>
    </source>
</reference>
<keyword evidence="1" id="KW-1133">Transmembrane helix</keyword>
<feature type="transmembrane region" description="Helical" evidence="1">
    <location>
        <begin position="7"/>
        <end position="28"/>
    </location>
</feature>
<dbReference type="AlphaFoldDB" id="A0A6C0HZ23"/>
<name>A0A6C0HZ23_9ZZZZ</name>
<evidence type="ECO:0000256" key="1">
    <source>
        <dbReference type="SAM" id="Phobius"/>
    </source>
</evidence>
<accession>A0A6C0HZ23</accession>
<evidence type="ECO:0000313" key="2">
    <source>
        <dbReference type="EMBL" id="QHT85762.1"/>
    </source>
</evidence>
<protein>
    <submittedName>
        <fullName evidence="2">Uncharacterized protein</fullName>
    </submittedName>
</protein>
<proteinExistence type="predicted"/>
<organism evidence="2">
    <name type="scientific">viral metagenome</name>
    <dbReference type="NCBI Taxonomy" id="1070528"/>
    <lineage>
        <taxon>unclassified sequences</taxon>
        <taxon>metagenomes</taxon>
        <taxon>organismal metagenomes</taxon>
    </lineage>
</organism>
<keyword evidence="1" id="KW-0472">Membrane</keyword>